<evidence type="ECO:0000313" key="2">
    <source>
        <dbReference type="EMBL" id="CAL1575159.1"/>
    </source>
</evidence>
<organism evidence="2 3">
    <name type="scientific">Knipowitschia caucasica</name>
    <name type="common">Caucasian dwarf goby</name>
    <name type="synonym">Pomatoschistus caucasicus</name>
    <dbReference type="NCBI Taxonomy" id="637954"/>
    <lineage>
        <taxon>Eukaryota</taxon>
        <taxon>Metazoa</taxon>
        <taxon>Chordata</taxon>
        <taxon>Craniata</taxon>
        <taxon>Vertebrata</taxon>
        <taxon>Euteleostomi</taxon>
        <taxon>Actinopterygii</taxon>
        <taxon>Neopterygii</taxon>
        <taxon>Teleostei</taxon>
        <taxon>Neoteleostei</taxon>
        <taxon>Acanthomorphata</taxon>
        <taxon>Gobiaria</taxon>
        <taxon>Gobiiformes</taxon>
        <taxon>Gobioidei</taxon>
        <taxon>Gobiidae</taxon>
        <taxon>Gobiinae</taxon>
        <taxon>Knipowitschia</taxon>
    </lineage>
</organism>
<feature type="region of interest" description="Disordered" evidence="1">
    <location>
        <begin position="87"/>
        <end position="108"/>
    </location>
</feature>
<gene>
    <name evidence="2" type="ORF">KC01_LOCUS6779</name>
</gene>
<dbReference type="EMBL" id="OZ035834">
    <property type="protein sequence ID" value="CAL1575159.1"/>
    <property type="molecule type" value="Genomic_DNA"/>
</dbReference>
<feature type="compositionally biased region" description="Low complexity" evidence="1">
    <location>
        <begin position="91"/>
        <end position="108"/>
    </location>
</feature>
<dbReference type="Proteomes" id="UP001497482">
    <property type="component" value="Chromosome 12"/>
</dbReference>
<evidence type="ECO:0000256" key="1">
    <source>
        <dbReference type="SAM" id="MobiDB-lite"/>
    </source>
</evidence>
<keyword evidence="3" id="KW-1185">Reference proteome</keyword>
<sequence>MPFCAGCWACSGGTPVRRARAENPFALTADSNPIKSSIRHTPTHVPSAEWNCGGRAKRACGSVFSPVDPGAEDARVPLRGACAAAGNMRVRGPPSSARSLAPSARART</sequence>
<name>A0AAV2JC44_KNICA</name>
<reference evidence="2 3" key="1">
    <citation type="submission" date="2024-04" db="EMBL/GenBank/DDBJ databases">
        <authorList>
            <person name="Waldvogel A.-M."/>
            <person name="Schoenle A."/>
        </authorList>
    </citation>
    <scope>NUCLEOTIDE SEQUENCE [LARGE SCALE GENOMIC DNA]</scope>
</reference>
<dbReference type="AlphaFoldDB" id="A0AAV2JC44"/>
<protein>
    <submittedName>
        <fullName evidence="2">Uncharacterized protein</fullName>
    </submittedName>
</protein>
<evidence type="ECO:0000313" key="3">
    <source>
        <dbReference type="Proteomes" id="UP001497482"/>
    </source>
</evidence>
<accession>A0AAV2JC44</accession>
<proteinExistence type="predicted"/>